<name>A0ABP8WS83_9PSEU</name>
<evidence type="ECO:0000313" key="3">
    <source>
        <dbReference type="Proteomes" id="UP001500325"/>
    </source>
</evidence>
<organism evidence="2 3">
    <name type="scientific">Pseudonocardia yuanmonensis</name>
    <dbReference type="NCBI Taxonomy" id="1095914"/>
    <lineage>
        <taxon>Bacteria</taxon>
        <taxon>Bacillati</taxon>
        <taxon>Actinomycetota</taxon>
        <taxon>Actinomycetes</taxon>
        <taxon>Pseudonocardiales</taxon>
        <taxon>Pseudonocardiaceae</taxon>
        <taxon>Pseudonocardia</taxon>
    </lineage>
</organism>
<sequence>MTGYAGAGRPGRRPADDVTREVRGVQDPAQQDGAEKTREETRGETGGEAGEDTGSGRGDEQARAERVDELAQQMNVANNCSPPRPGDPDY</sequence>
<feature type="compositionally biased region" description="Basic and acidic residues" evidence="1">
    <location>
        <begin position="33"/>
        <end position="45"/>
    </location>
</feature>
<comment type="caution">
    <text evidence="2">The sequence shown here is derived from an EMBL/GenBank/DDBJ whole genome shotgun (WGS) entry which is preliminary data.</text>
</comment>
<evidence type="ECO:0000256" key="1">
    <source>
        <dbReference type="SAM" id="MobiDB-lite"/>
    </source>
</evidence>
<feature type="compositionally biased region" description="Gly residues" evidence="1">
    <location>
        <begin position="46"/>
        <end position="56"/>
    </location>
</feature>
<feature type="compositionally biased region" description="Basic and acidic residues" evidence="1">
    <location>
        <begin position="57"/>
        <end position="69"/>
    </location>
</feature>
<evidence type="ECO:0000313" key="2">
    <source>
        <dbReference type="EMBL" id="GAA4693314.1"/>
    </source>
</evidence>
<feature type="compositionally biased region" description="Polar residues" evidence="1">
    <location>
        <begin position="72"/>
        <end position="81"/>
    </location>
</feature>
<protein>
    <submittedName>
        <fullName evidence="2">Uncharacterized protein</fullName>
    </submittedName>
</protein>
<proteinExistence type="predicted"/>
<keyword evidence="3" id="KW-1185">Reference proteome</keyword>
<gene>
    <name evidence="2" type="ORF">GCM10023215_33180</name>
</gene>
<feature type="region of interest" description="Disordered" evidence="1">
    <location>
        <begin position="1"/>
        <end position="90"/>
    </location>
</feature>
<reference evidence="3" key="1">
    <citation type="journal article" date="2019" name="Int. J. Syst. Evol. Microbiol.">
        <title>The Global Catalogue of Microorganisms (GCM) 10K type strain sequencing project: providing services to taxonomists for standard genome sequencing and annotation.</title>
        <authorList>
            <consortium name="The Broad Institute Genomics Platform"/>
            <consortium name="The Broad Institute Genome Sequencing Center for Infectious Disease"/>
            <person name="Wu L."/>
            <person name="Ma J."/>
        </authorList>
    </citation>
    <scope>NUCLEOTIDE SEQUENCE [LARGE SCALE GENOMIC DNA]</scope>
    <source>
        <strain evidence="3">JCM 18055</strain>
    </source>
</reference>
<dbReference type="Proteomes" id="UP001500325">
    <property type="component" value="Unassembled WGS sequence"/>
</dbReference>
<feature type="compositionally biased region" description="Basic and acidic residues" evidence="1">
    <location>
        <begin position="13"/>
        <end position="24"/>
    </location>
</feature>
<dbReference type="EMBL" id="BAABIC010000010">
    <property type="protein sequence ID" value="GAA4693314.1"/>
    <property type="molecule type" value="Genomic_DNA"/>
</dbReference>
<accession>A0ABP8WS83</accession>